<keyword evidence="2" id="KW-0812">Transmembrane</keyword>
<dbReference type="EMBL" id="ASPP01045225">
    <property type="protein sequence ID" value="ETN98986.1"/>
    <property type="molecule type" value="Genomic_DNA"/>
</dbReference>
<evidence type="ECO:0000313" key="4">
    <source>
        <dbReference type="Proteomes" id="UP000023152"/>
    </source>
</evidence>
<dbReference type="AlphaFoldDB" id="X6LCZ3"/>
<evidence type="ECO:0000313" key="3">
    <source>
        <dbReference type="EMBL" id="ETN98986.1"/>
    </source>
</evidence>
<name>X6LCZ3_RETFI</name>
<proteinExistence type="predicted"/>
<dbReference type="Proteomes" id="UP000023152">
    <property type="component" value="Unassembled WGS sequence"/>
</dbReference>
<keyword evidence="2" id="KW-1133">Transmembrane helix</keyword>
<organism evidence="3 4">
    <name type="scientific">Reticulomyxa filosa</name>
    <dbReference type="NCBI Taxonomy" id="46433"/>
    <lineage>
        <taxon>Eukaryota</taxon>
        <taxon>Sar</taxon>
        <taxon>Rhizaria</taxon>
        <taxon>Retaria</taxon>
        <taxon>Foraminifera</taxon>
        <taxon>Monothalamids</taxon>
        <taxon>Reticulomyxidae</taxon>
        <taxon>Reticulomyxa</taxon>
    </lineage>
</organism>
<feature type="transmembrane region" description="Helical" evidence="2">
    <location>
        <begin position="165"/>
        <end position="182"/>
    </location>
</feature>
<evidence type="ECO:0000256" key="1">
    <source>
        <dbReference type="SAM" id="MobiDB-lite"/>
    </source>
</evidence>
<evidence type="ECO:0000256" key="2">
    <source>
        <dbReference type="SAM" id="Phobius"/>
    </source>
</evidence>
<feature type="compositionally biased region" description="Basic and acidic residues" evidence="1">
    <location>
        <begin position="44"/>
        <end position="66"/>
    </location>
</feature>
<feature type="region of interest" description="Disordered" evidence="1">
    <location>
        <begin position="44"/>
        <end position="86"/>
    </location>
</feature>
<protein>
    <submittedName>
        <fullName evidence="3">Uncharacterized protein</fullName>
    </submittedName>
</protein>
<reference evidence="3 4" key="1">
    <citation type="journal article" date="2013" name="Curr. Biol.">
        <title>The Genome of the Foraminiferan Reticulomyxa filosa.</title>
        <authorList>
            <person name="Glockner G."/>
            <person name="Hulsmann N."/>
            <person name="Schleicher M."/>
            <person name="Noegel A.A."/>
            <person name="Eichinger L."/>
            <person name="Gallinger C."/>
            <person name="Pawlowski J."/>
            <person name="Sierra R."/>
            <person name="Euteneuer U."/>
            <person name="Pillet L."/>
            <person name="Moustafa A."/>
            <person name="Platzer M."/>
            <person name="Groth M."/>
            <person name="Szafranski K."/>
            <person name="Schliwa M."/>
        </authorList>
    </citation>
    <scope>NUCLEOTIDE SEQUENCE [LARGE SCALE GENOMIC DNA]</scope>
</reference>
<feature type="non-terminal residue" evidence="3">
    <location>
        <position position="1"/>
    </location>
</feature>
<comment type="caution">
    <text evidence="3">The sequence shown here is derived from an EMBL/GenBank/DDBJ whole genome shotgun (WGS) entry which is preliminary data.</text>
</comment>
<sequence length="674" mass="78337">AEIKKMEYTYEEIEEGCWNMIRSCAKDRKDCQKLTVRLEEFQKSIQSKAERSKLPTSFHEDYKSDSEGEDDNDDGSNNNNENDNDNANQIQRQHVHLCPNTLTDDFFNDVFAAIDDPINDPFESDKYRISVEASLPSMPKGKRVESDNGTKKNDGNNFDDILRESLFLSYLFFFFFFAEYIFKQGIRSKKLNRSSTGILEEKSESAMKAHMNPNAKFEITKDDFVDDMELDLFFHIEDLLNDYNHHFFPWTAFLLVWVVRRDNMKHIGGLHEQQSSINAILEFIYLFSKGCFQHLSFAHSAKFHSNVFCLVFFLLKGISKKNKMYEHLLAEAYHIADGQSRSKLCLSACRALADARVEYLDKVAVAEFLESQAWLSQLPANPRQTSANFLMKCLQVELRKHYFMLSDINAKCLFSDRLYTKAELINEERYVKDPIKRQDDDIAQGRCTWGPRTDNRFDENMFHLVCAHRHVQPLTKAAELLLVNDFDTVYLMFCQALANKLEQPLVSCLSKLFNDQLPIVQVVPAKNFELGLICMHFSYFGYLSVEIAFDNVRDLIVGFVKIGKNFKICRISNQLCGQPFFRNNASYLLVYVLVEHPGNKHVKLICELKLTLKPIFELNQQLRLLIQKFSTFLGNKQVNDIQNEVFKKLKETKPECIRVKSYPYLSNKHKLSSK</sequence>
<gene>
    <name evidence="3" type="ORF">RFI_38499</name>
</gene>
<keyword evidence="4" id="KW-1185">Reference proteome</keyword>
<accession>X6LCZ3</accession>
<keyword evidence="2" id="KW-0472">Membrane</keyword>